<gene>
    <name evidence="2" type="ORF">NECAME_03229</name>
</gene>
<keyword evidence="3" id="KW-1185">Reference proteome</keyword>
<feature type="compositionally biased region" description="Basic and acidic residues" evidence="1">
    <location>
        <begin position="308"/>
        <end position="324"/>
    </location>
</feature>
<dbReference type="AlphaFoldDB" id="W2T627"/>
<feature type="compositionally biased region" description="Basic and acidic residues" evidence="1">
    <location>
        <begin position="138"/>
        <end position="156"/>
    </location>
</feature>
<feature type="region of interest" description="Disordered" evidence="1">
    <location>
        <begin position="98"/>
        <end position="166"/>
    </location>
</feature>
<dbReference type="Proteomes" id="UP000053676">
    <property type="component" value="Unassembled WGS sequence"/>
</dbReference>
<name>W2T627_NECAM</name>
<feature type="non-terminal residue" evidence="2">
    <location>
        <position position="355"/>
    </location>
</feature>
<accession>W2T627</accession>
<evidence type="ECO:0000256" key="1">
    <source>
        <dbReference type="SAM" id="MobiDB-lite"/>
    </source>
</evidence>
<dbReference type="EMBL" id="KI660178">
    <property type="protein sequence ID" value="ETN77328.1"/>
    <property type="molecule type" value="Genomic_DNA"/>
</dbReference>
<evidence type="ECO:0000313" key="2">
    <source>
        <dbReference type="EMBL" id="ETN77328.1"/>
    </source>
</evidence>
<evidence type="ECO:0000313" key="3">
    <source>
        <dbReference type="Proteomes" id="UP000053676"/>
    </source>
</evidence>
<protein>
    <submittedName>
        <fullName evidence="2">Uncharacterized protein</fullName>
    </submittedName>
</protein>
<dbReference type="KEGG" id="nai:NECAME_03229"/>
<organism evidence="2 3">
    <name type="scientific">Necator americanus</name>
    <name type="common">Human hookworm</name>
    <dbReference type="NCBI Taxonomy" id="51031"/>
    <lineage>
        <taxon>Eukaryota</taxon>
        <taxon>Metazoa</taxon>
        <taxon>Ecdysozoa</taxon>
        <taxon>Nematoda</taxon>
        <taxon>Chromadorea</taxon>
        <taxon>Rhabditida</taxon>
        <taxon>Rhabditina</taxon>
        <taxon>Rhabditomorpha</taxon>
        <taxon>Strongyloidea</taxon>
        <taxon>Ancylostomatidae</taxon>
        <taxon>Bunostominae</taxon>
        <taxon>Necator</taxon>
    </lineage>
</organism>
<sequence>MSPAERMRLEEYFRQRAEAQRRNRSNLRRGQSNFRLAEGEVAPVALMGRDITILTGGVVQPSAKGPMQPVDPNTHPTFLRFYATKIEITLSLDDESVENQCPRIPSSPQCIPGRPLSSSSSSDNGAPSPKPEGVYTDDELRLEKSSKKAHYSEKTSDPMIKFGQQDIPRNRKEGISSEEQATASISATEPLHPPAVVCLVFAWKKWLNRVNMERHVEGEVAPAPLMGREMTILTGGVVQPSAKGPMQPVDPNTHSTFLRFYATKIEITLSLDDESVENQCPRIPSSPQCVCRPLSSSGSLDNGAPSPKPKERVHKDELGLEKSSKKYASSNLHSSTKRSSISAEVRTDLSVASAA</sequence>
<feature type="region of interest" description="Disordered" evidence="1">
    <location>
        <begin position="277"/>
        <end position="355"/>
    </location>
</feature>
<feature type="compositionally biased region" description="Polar residues" evidence="1">
    <location>
        <begin position="326"/>
        <end position="342"/>
    </location>
</feature>
<proteinExistence type="predicted"/>
<reference evidence="3" key="1">
    <citation type="journal article" date="2014" name="Nat. Genet.">
        <title>Genome of the human hookworm Necator americanus.</title>
        <authorList>
            <person name="Tang Y.T."/>
            <person name="Gao X."/>
            <person name="Rosa B.A."/>
            <person name="Abubucker S."/>
            <person name="Hallsworth-Pepin K."/>
            <person name="Martin J."/>
            <person name="Tyagi R."/>
            <person name="Heizer E."/>
            <person name="Zhang X."/>
            <person name="Bhonagiri-Palsikar V."/>
            <person name="Minx P."/>
            <person name="Warren W.C."/>
            <person name="Wang Q."/>
            <person name="Zhan B."/>
            <person name="Hotez P.J."/>
            <person name="Sternberg P.W."/>
            <person name="Dougall A."/>
            <person name="Gaze S.T."/>
            <person name="Mulvenna J."/>
            <person name="Sotillo J."/>
            <person name="Ranganathan S."/>
            <person name="Rabelo E.M."/>
            <person name="Wilson R.K."/>
            <person name="Felgner P.L."/>
            <person name="Bethony J."/>
            <person name="Hawdon J.M."/>
            <person name="Gasser R.B."/>
            <person name="Loukas A."/>
            <person name="Mitreva M."/>
        </authorList>
    </citation>
    <scope>NUCLEOTIDE SEQUENCE [LARGE SCALE GENOMIC DNA]</scope>
</reference>